<dbReference type="Proteomes" id="UP001235744">
    <property type="component" value="Chromosome"/>
</dbReference>
<gene>
    <name evidence="1" type="ORF">P8A19_40750</name>
</gene>
<dbReference type="RefSeq" id="WP_306072390.1">
    <property type="nucleotide sequence ID" value="NZ_CP120988.1"/>
</dbReference>
<dbReference type="EMBL" id="CP120988">
    <property type="protein sequence ID" value="WLQ61984.1"/>
    <property type="molecule type" value="Genomic_DNA"/>
</dbReference>
<evidence type="ECO:0000313" key="1">
    <source>
        <dbReference type="EMBL" id="WLQ61984.1"/>
    </source>
</evidence>
<keyword evidence="2" id="KW-1185">Reference proteome</keyword>
<evidence type="ECO:0000313" key="2">
    <source>
        <dbReference type="Proteomes" id="UP001235744"/>
    </source>
</evidence>
<sequence length="76" mass="7585">MKTTAPVALPAPWSLGLRCGWLEPGAGVAAAVLAFGRGVEPVACWFDGLLALRSGVDHSVGGAGFVGDVAGPLARI</sequence>
<accession>A0ABY9J4Q0</accession>
<protein>
    <submittedName>
        <fullName evidence="1">Uncharacterized protein</fullName>
    </submittedName>
</protein>
<reference evidence="1 2" key="1">
    <citation type="submission" date="2023-03" db="EMBL/GenBank/DDBJ databases">
        <title>Isolation and description of six Streptomyces strains from soil environments, able to metabolize different microbial glucans.</title>
        <authorList>
            <person name="Widen T."/>
            <person name="Larsbrink J."/>
        </authorList>
    </citation>
    <scope>NUCLEOTIDE SEQUENCE [LARGE SCALE GENOMIC DNA]</scope>
    <source>
        <strain evidence="1 2">Alt2</strain>
    </source>
</reference>
<proteinExistence type="predicted"/>
<organism evidence="1 2">
    <name type="scientific">Streptomyces poriferorum</name>
    <dbReference type="NCBI Taxonomy" id="2798799"/>
    <lineage>
        <taxon>Bacteria</taxon>
        <taxon>Bacillati</taxon>
        <taxon>Actinomycetota</taxon>
        <taxon>Actinomycetes</taxon>
        <taxon>Kitasatosporales</taxon>
        <taxon>Streptomycetaceae</taxon>
        <taxon>Streptomyces</taxon>
    </lineage>
</organism>
<name>A0ABY9J4Q0_9ACTN</name>